<reference evidence="1" key="1">
    <citation type="submission" date="2016-04" db="EMBL/GenBank/DDBJ databases">
        <title>Fast-growing isolate from the root nodules of Vavilovia formosa.</title>
        <authorList>
            <person name="Kimeklis A."/>
            <person name="Safronova V."/>
            <person name="Belimov A."/>
            <person name="Andronov E."/>
        </authorList>
    </citation>
    <scope>NUCLEOTIDE SEQUENCE [LARGE SCALE GENOMIC DNA]</scope>
    <source>
        <strain evidence="1">Vaf-46</strain>
    </source>
</reference>
<dbReference type="AlphaFoldDB" id="A0A179C0Q6"/>
<evidence type="ECO:0008006" key="2">
    <source>
        <dbReference type="Google" id="ProtNLM"/>
    </source>
</evidence>
<proteinExistence type="predicted"/>
<comment type="caution">
    <text evidence="1">The sequence shown here is derived from an EMBL/GenBank/DDBJ whole genome shotgun (WGS) entry which is preliminary data.</text>
</comment>
<gene>
    <name evidence="1" type="ORF">A4U53_36220</name>
</gene>
<sequence length="116" mass="13337">MPETKASGPPRAPKHLRPATRKWFRTVVEEWDLDAHHHHLLTLACEALDQTEACRETIERDGQTFTDRFGQPKERPEVSIMHNSRLAFARLIRELDLDFDGGGDSARPPALRSNRR</sequence>
<protein>
    <recommendedName>
        <fullName evidence="2">P27 family phage terminase small subunit</fullName>
    </recommendedName>
</protein>
<name>A0A179C0Q6_RHILE</name>
<dbReference type="InterPro" id="IPR006448">
    <property type="entry name" value="Phage_term_ssu_P27"/>
</dbReference>
<evidence type="ECO:0000313" key="1">
    <source>
        <dbReference type="EMBL" id="OAP97701.1"/>
    </source>
</evidence>
<dbReference type="Pfam" id="PF05119">
    <property type="entry name" value="Terminase_4"/>
    <property type="match status" value="1"/>
</dbReference>
<dbReference type="EMBL" id="LWBS01000001">
    <property type="protein sequence ID" value="OAP97701.1"/>
    <property type="molecule type" value="Genomic_DNA"/>
</dbReference>
<accession>A0A179C0Q6</accession>
<organism evidence="1">
    <name type="scientific">Rhizobium leguminosarum</name>
    <dbReference type="NCBI Taxonomy" id="384"/>
    <lineage>
        <taxon>Bacteria</taxon>
        <taxon>Pseudomonadati</taxon>
        <taxon>Pseudomonadota</taxon>
        <taxon>Alphaproteobacteria</taxon>
        <taxon>Hyphomicrobiales</taxon>
        <taxon>Rhizobiaceae</taxon>
        <taxon>Rhizobium/Agrobacterium group</taxon>
        <taxon>Rhizobium</taxon>
    </lineage>
</organism>